<feature type="transmembrane region" description="Helical" evidence="6">
    <location>
        <begin position="605"/>
        <end position="625"/>
    </location>
</feature>
<keyword evidence="4 6" id="KW-0472">Membrane</keyword>
<feature type="region of interest" description="Disordered" evidence="5">
    <location>
        <begin position="494"/>
        <end position="541"/>
    </location>
</feature>
<keyword evidence="2 6" id="KW-0812">Transmembrane</keyword>
<protein>
    <submittedName>
        <fullName evidence="8">Low affinity cationic amino acid transporter 2</fullName>
    </submittedName>
</protein>
<evidence type="ECO:0000259" key="7">
    <source>
        <dbReference type="Pfam" id="PF13906"/>
    </source>
</evidence>
<dbReference type="Pfam" id="PF13520">
    <property type="entry name" value="AA_permease_2"/>
    <property type="match status" value="1"/>
</dbReference>
<dbReference type="EMBL" id="KK853018">
    <property type="protein sequence ID" value="KDR12418.1"/>
    <property type="molecule type" value="Genomic_DNA"/>
</dbReference>
<feature type="transmembrane region" description="Helical" evidence="6">
    <location>
        <begin position="661"/>
        <end position="679"/>
    </location>
</feature>
<evidence type="ECO:0000256" key="1">
    <source>
        <dbReference type="ARBA" id="ARBA00004141"/>
    </source>
</evidence>
<keyword evidence="3 6" id="KW-1133">Transmembrane helix</keyword>
<evidence type="ECO:0000313" key="9">
    <source>
        <dbReference type="Proteomes" id="UP000027135"/>
    </source>
</evidence>
<reference evidence="8 9" key="1">
    <citation type="journal article" date="2014" name="Nat. Commun.">
        <title>Molecular traces of alternative social organization in a termite genome.</title>
        <authorList>
            <person name="Terrapon N."/>
            <person name="Li C."/>
            <person name="Robertson H.M."/>
            <person name="Ji L."/>
            <person name="Meng X."/>
            <person name="Booth W."/>
            <person name="Chen Z."/>
            <person name="Childers C.P."/>
            <person name="Glastad K.M."/>
            <person name="Gokhale K."/>
            <person name="Gowin J."/>
            <person name="Gronenberg W."/>
            <person name="Hermansen R.A."/>
            <person name="Hu H."/>
            <person name="Hunt B.G."/>
            <person name="Huylmans A.K."/>
            <person name="Khalil S.M."/>
            <person name="Mitchell R.D."/>
            <person name="Munoz-Torres M.C."/>
            <person name="Mustard J.A."/>
            <person name="Pan H."/>
            <person name="Reese J.T."/>
            <person name="Scharf M.E."/>
            <person name="Sun F."/>
            <person name="Vogel H."/>
            <person name="Xiao J."/>
            <person name="Yang W."/>
            <person name="Yang Z."/>
            <person name="Yang Z."/>
            <person name="Zhou J."/>
            <person name="Zhu J."/>
            <person name="Brent C.S."/>
            <person name="Elsik C.G."/>
            <person name="Goodisman M.A."/>
            <person name="Liberles D.A."/>
            <person name="Roe R.M."/>
            <person name="Vargo E.L."/>
            <person name="Vilcinskas A."/>
            <person name="Wang J."/>
            <person name="Bornberg-Bauer E."/>
            <person name="Korb J."/>
            <person name="Zhang G."/>
            <person name="Liebig J."/>
        </authorList>
    </citation>
    <scope>NUCLEOTIDE SEQUENCE [LARGE SCALE GENOMIC DNA]</scope>
    <source>
        <tissue evidence="8">Whole organism</tissue>
    </source>
</reference>
<dbReference type="Gene3D" id="1.20.1740.10">
    <property type="entry name" value="Amino acid/polyamine transporter I"/>
    <property type="match status" value="1"/>
</dbReference>
<dbReference type="GO" id="GO:0015171">
    <property type="term" value="F:amino acid transmembrane transporter activity"/>
    <property type="evidence" value="ECO:0007669"/>
    <property type="project" value="TreeGrafter"/>
</dbReference>
<evidence type="ECO:0000256" key="5">
    <source>
        <dbReference type="SAM" id="MobiDB-lite"/>
    </source>
</evidence>
<dbReference type="OrthoDB" id="5982228at2759"/>
<gene>
    <name evidence="8" type="ORF">L798_13467</name>
</gene>
<name>A0A067QTX8_ZOONE</name>
<feature type="transmembrane region" description="Helical" evidence="6">
    <location>
        <begin position="637"/>
        <end position="655"/>
    </location>
</feature>
<dbReference type="Proteomes" id="UP000027135">
    <property type="component" value="Unassembled WGS sequence"/>
</dbReference>
<dbReference type="PANTHER" id="PTHR43243">
    <property type="entry name" value="INNER MEMBRANE TRANSPORTER YGJI-RELATED"/>
    <property type="match status" value="1"/>
</dbReference>
<feature type="domain" description="Cationic amino acid transporter C-terminal" evidence="7">
    <location>
        <begin position="638"/>
        <end position="678"/>
    </location>
</feature>
<dbReference type="eggNOG" id="KOG1286">
    <property type="taxonomic scope" value="Eukaryota"/>
</dbReference>
<feature type="transmembrane region" description="Helical" evidence="6">
    <location>
        <begin position="101"/>
        <end position="132"/>
    </location>
</feature>
<feature type="compositionally biased region" description="Basic and acidic residues" evidence="5">
    <location>
        <begin position="505"/>
        <end position="514"/>
    </location>
</feature>
<feature type="transmembrane region" description="Helical" evidence="6">
    <location>
        <begin position="183"/>
        <end position="201"/>
    </location>
</feature>
<feature type="transmembrane region" description="Helical" evidence="6">
    <location>
        <begin position="51"/>
        <end position="81"/>
    </location>
</feature>
<dbReference type="PANTHER" id="PTHR43243:SF98">
    <property type="entry name" value="TORN AND DIMINISHED RHABDOMERES, ISOFORM D"/>
    <property type="match status" value="1"/>
</dbReference>
<evidence type="ECO:0000256" key="2">
    <source>
        <dbReference type="ARBA" id="ARBA00022692"/>
    </source>
</evidence>
<evidence type="ECO:0000256" key="6">
    <source>
        <dbReference type="SAM" id="Phobius"/>
    </source>
</evidence>
<feature type="transmembrane region" description="Helical" evidence="6">
    <location>
        <begin position="15"/>
        <end position="39"/>
    </location>
</feature>
<dbReference type="InterPro" id="IPR002293">
    <property type="entry name" value="AA/rel_permease1"/>
</dbReference>
<evidence type="ECO:0000256" key="4">
    <source>
        <dbReference type="ARBA" id="ARBA00023136"/>
    </source>
</evidence>
<dbReference type="InParanoid" id="A0A067QTX8"/>
<accession>A0A067QTX8</accession>
<feature type="compositionally biased region" description="Polar residues" evidence="5">
    <location>
        <begin position="522"/>
        <end position="531"/>
    </location>
</feature>
<dbReference type="GO" id="GO:0005886">
    <property type="term" value="C:plasma membrane"/>
    <property type="evidence" value="ECO:0007669"/>
    <property type="project" value="TreeGrafter"/>
</dbReference>
<evidence type="ECO:0000256" key="3">
    <source>
        <dbReference type="ARBA" id="ARBA00022989"/>
    </source>
</evidence>
<feature type="transmembrane region" description="Helical" evidence="6">
    <location>
        <begin position="581"/>
        <end position="599"/>
    </location>
</feature>
<feature type="transmembrane region" description="Helical" evidence="6">
    <location>
        <begin position="153"/>
        <end position="177"/>
    </location>
</feature>
<evidence type="ECO:0000313" key="8">
    <source>
        <dbReference type="EMBL" id="KDR12418.1"/>
    </source>
</evidence>
<dbReference type="Pfam" id="PF13906">
    <property type="entry name" value="AA_permease_C"/>
    <property type="match status" value="1"/>
</dbReference>
<sequence length="744" mass="80316">MQTDTSNWTGQNFMAAGWSGLLTGAAVCTFGFLGFVGIVSQSCVQSQGRKLRLAAAGVTLLVMFLSYCAVAVVVSMMVQFQALNWSPVPLLRVFEIRDVDWARLVMATLSILGLSLALLEVCTPLYVLVVCLSREEWRILPCALGRENASTGTPVLAILAAGIPASLLACVCPLWLLVQVMCVGPLIDHAFIAATVIHRRYQPHTPVRTKNAADKRVNYHHMDQNSMSLCHPLDDYDEFDDDDTEAEGQKQHKLTVRCLKSGLGFLPAVLRQHVSSGPLQQYYTSLSSPGAVHNGIPRTQTDLSSATFSSESIDVTYMDPDSISLVQRNVMKNEINHSFSNGTIVTSLSYDSMTQGQMDTRYMTNGSVTSLKSIESVIMDQSELELKNVPVPSVKCPNSVIHIQDDAKIIGDHPFVSTESRLSAERRQDSVGSSCSLNGDEEGSKVTCHGSVNSSRKAFNFSNGKLIINGDAIEDLSMVGSDCDTLSANGAKRCNNESGATGYEEQDRTTHSAGDDSDTDNEGATLSSASTCGGEADDSDDSTTDIDAIVAEYKERIKVATTLTGVQPVACEPTPATGRRVTLSLVGVLVCALVAGIATVRPEAAILWCGSLGVAGTLFLLAAIARQPQNHRGAETTVPLVPWLPAAVVLINTILCSQLLATVWPASVLWLATGLVLYWRKRCRWWPRNSPGTGGGSGSTRRERIRLHAPPHHPTVSTLIPSHRHLPDDRVGRLTRVDTILISR</sequence>
<dbReference type="AlphaFoldDB" id="A0A067QTX8"/>
<proteinExistence type="predicted"/>
<organism evidence="8 9">
    <name type="scientific">Zootermopsis nevadensis</name>
    <name type="common">Dampwood termite</name>
    <dbReference type="NCBI Taxonomy" id="136037"/>
    <lineage>
        <taxon>Eukaryota</taxon>
        <taxon>Metazoa</taxon>
        <taxon>Ecdysozoa</taxon>
        <taxon>Arthropoda</taxon>
        <taxon>Hexapoda</taxon>
        <taxon>Insecta</taxon>
        <taxon>Pterygota</taxon>
        <taxon>Neoptera</taxon>
        <taxon>Polyneoptera</taxon>
        <taxon>Dictyoptera</taxon>
        <taxon>Blattodea</taxon>
        <taxon>Blattoidea</taxon>
        <taxon>Termitoidae</taxon>
        <taxon>Termopsidae</taxon>
        <taxon>Zootermopsis</taxon>
    </lineage>
</organism>
<dbReference type="InterPro" id="IPR029485">
    <property type="entry name" value="CAT_C"/>
</dbReference>
<keyword evidence="9" id="KW-1185">Reference proteome</keyword>
<comment type="subcellular location">
    <subcellularLocation>
        <location evidence="1">Membrane</location>
        <topology evidence="1">Multi-pass membrane protein</topology>
    </subcellularLocation>
</comment>